<evidence type="ECO:0000313" key="2">
    <source>
        <dbReference type="RefSeq" id="XP_012567536.1"/>
    </source>
</evidence>
<gene>
    <name evidence="2" type="primary">LOC105851337</name>
</gene>
<reference evidence="2" key="1">
    <citation type="submission" date="2025-08" db="UniProtKB">
        <authorList>
            <consortium name="RefSeq"/>
        </authorList>
    </citation>
    <scope>IDENTIFICATION</scope>
    <source>
        <tissue evidence="2">Etiolated seedlings</tissue>
    </source>
</reference>
<dbReference type="GeneID" id="105851337"/>
<keyword evidence="1" id="KW-1185">Reference proteome</keyword>
<organism evidence="1 2">
    <name type="scientific">Cicer arietinum</name>
    <name type="common">Chickpea</name>
    <name type="synonym">Garbanzo</name>
    <dbReference type="NCBI Taxonomy" id="3827"/>
    <lineage>
        <taxon>Eukaryota</taxon>
        <taxon>Viridiplantae</taxon>
        <taxon>Streptophyta</taxon>
        <taxon>Embryophyta</taxon>
        <taxon>Tracheophyta</taxon>
        <taxon>Spermatophyta</taxon>
        <taxon>Magnoliopsida</taxon>
        <taxon>eudicotyledons</taxon>
        <taxon>Gunneridae</taxon>
        <taxon>Pentapetalae</taxon>
        <taxon>rosids</taxon>
        <taxon>fabids</taxon>
        <taxon>Fabales</taxon>
        <taxon>Fabaceae</taxon>
        <taxon>Papilionoideae</taxon>
        <taxon>50 kb inversion clade</taxon>
        <taxon>NPAAA clade</taxon>
        <taxon>Hologalegina</taxon>
        <taxon>IRL clade</taxon>
        <taxon>Cicereae</taxon>
        <taxon>Cicer</taxon>
    </lineage>
</organism>
<accession>A0A1S3DXF4</accession>
<dbReference type="OrthoDB" id="985898at2759"/>
<dbReference type="RefSeq" id="XP_012567536.1">
    <property type="nucleotide sequence ID" value="XM_012712082.2"/>
</dbReference>
<dbReference type="AlphaFoldDB" id="A0A1S3DXF4"/>
<dbReference type="KEGG" id="cam:105851337"/>
<protein>
    <submittedName>
        <fullName evidence="2">UPF0496 protein 4-like</fullName>
    </submittedName>
</protein>
<dbReference type="Proteomes" id="UP000087171">
    <property type="component" value="Unplaced"/>
</dbReference>
<dbReference type="STRING" id="3827.A0A1S3DXF4"/>
<dbReference type="PANTHER" id="PTHR31509">
    <property type="entry name" value="BPS1-LIKE PROTEIN"/>
    <property type="match status" value="1"/>
</dbReference>
<name>A0A1S3DXF4_CICAR</name>
<sequence length="308" mass="35364">MVILLAQKFTRFYNKLENHHHHHYDHHEGEEPLKAFRSEVSKLIDELASDLKPGSKILSLIWIKKCLGIIPLINKAFAKLSFEIDYPMSKWETDSIEEYLSFTLCLLELFNSISSSLSHLEQARLSLIHALKVLENSSSLATRNLKAIKPSCFNPKFGEELCRKSDKARVFNGKEWIFNEALKELKSFGYWVCGVFLSSLCSDVKPYMEIKKKACGFDGSLVLKLDSIITEGLMNKTIMLKEVKDVNDDVDYLVVASDETKHDAAKELERKLNKFVKLCDVVKEEVDGLFSKVMILRTELIDQLRVQR</sequence>
<proteinExistence type="predicted"/>
<evidence type="ECO:0000313" key="1">
    <source>
        <dbReference type="Proteomes" id="UP000087171"/>
    </source>
</evidence>